<dbReference type="Proteomes" id="UP000756132">
    <property type="component" value="Chromosome 6"/>
</dbReference>
<dbReference type="GeneID" id="71987009"/>
<feature type="region of interest" description="Disordered" evidence="1">
    <location>
        <begin position="175"/>
        <end position="285"/>
    </location>
</feature>
<keyword evidence="3" id="KW-1185">Reference proteome</keyword>
<dbReference type="KEGG" id="ffu:CLAFUR5_07131"/>
<evidence type="ECO:0000313" key="2">
    <source>
        <dbReference type="EMBL" id="UJO19096.1"/>
    </source>
</evidence>
<feature type="compositionally biased region" description="Polar residues" evidence="1">
    <location>
        <begin position="273"/>
        <end position="285"/>
    </location>
</feature>
<feature type="compositionally biased region" description="Polar residues" evidence="1">
    <location>
        <begin position="255"/>
        <end position="265"/>
    </location>
</feature>
<accession>A0A9Q8PAZ3</accession>
<evidence type="ECO:0000256" key="1">
    <source>
        <dbReference type="SAM" id="MobiDB-lite"/>
    </source>
</evidence>
<reference evidence="2" key="2">
    <citation type="journal article" date="2022" name="Microb. Genom.">
        <title>A chromosome-scale genome assembly of the tomato pathogen Cladosporium fulvum reveals a compartmentalized genome architecture and the presence of a dispensable chromosome.</title>
        <authorList>
            <person name="Zaccaron A.Z."/>
            <person name="Chen L.H."/>
            <person name="Samaras A."/>
            <person name="Stergiopoulos I."/>
        </authorList>
    </citation>
    <scope>NUCLEOTIDE SEQUENCE</scope>
    <source>
        <strain evidence="2">Race5_Kim</strain>
    </source>
</reference>
<organism evidence="2 3">
    <name type="scientific">Passalora fulva</name>
    <name type="common">Tomato leaf mold</name>
    <name type="synonym">Cladosporium fulvum</name>
    <dbReference type="NCBI Taxonomy" id="5499"/>
    <lineage>
        <taxon>Eukaryota</taxon>
        <taxon>Fungi</taxon>
        <taxon>Dikarya</taxon>
        <taxon>Ascomycota</taxon>
        <taxon>Pezizomycotina</taxon>
        <taxon>Dothideomycetes</taxon>
        <taxon>Dothideomycetidae</taxon>
        <taxon>Mycosphaerellales</taxon>
        <taxon>Mycosphaerellaceae</taxon>
        <taxon>Fulvia</taxon>
    </lineage>
</organism>
<protein>
    <submittedName>
        <fullName evidence="2">Uncharacterized protein</fullName>
    </submittedName>
</protein>
<feature type="compositionally biased region" description="Polar residues" evidence="1">
    <location>
        <begin position="225"/>
        <end position="240"/>
    </location>
</feature>
<dbReference type="EMBL" id="CP090168">
    <property type="protein sequence ID" value="UJO19096.1"/>
    <property type="molecule type" value="Genomic_DNA"/>
</dbReference>
<feature type="region of interest" description="Disordered" evidence="1">
    <location>
        <begin position="1"/>
        <end position="20"/>
    </location>
</feature>
<evidence type="ECO:0000313" key="3">
    <source>
        <dbReference type="Proteomes" id="UP000756132"/>
    </source>
</evidence>
<proteinExistence type="predicted"/>
<dbReference type="RefSeq" id="XP_047763462.1">
    <property type="nucleotide sequence ID" value="XM_047906279.1"/>
</dbReference>
<reference evidence="2" key="1">
    <citation type="submission" date="2021-12" db="EMBL/GenBank/DDBJ databases">
        <authorList>
            <person name="Zaccaron A."/>
            <person name="Stergiopoulos I."/>
        </authorList>
    </citation>
    <scope>NUCLEOTIDE SEQUENCE</scope>
    <source>
        <strain evidence="2">Race5_Kim</strain>
    </source>
</reference>
<dbReference type="AlphaFoldDB" id="A0A9Q8PAZ3"/>
<sequence>MAPRVVEHGTHARQQEEKRKSMSEMLLDYIARTHGLSDNINSQGAPEHLLAPDIDPLEVRSDAKKAEIREEQANIAREMQWSNDEGFELDDHAFREDSLYGRQLLPDDLATSDDNEQKTVPFPTTPYATLHRDSGPWVEPKVAGYYLDQWPGATPPRHKQLDPAAWSRMVGEDAYVPSSASSSPLKRTRKPTAKATASTDQFPKPPPTPLTPRRRQPVAQDVVANPSNPHNTRSATSSPLTARRRQPVAQDVVVNPSNPHNTSPLTKRKRADSGTSCPSTAASTD</sequence>
<feature type="region of interest" description="Disordered" evidence="1">
    <location>
        <begin position="106"/>
        <end position="137"/>
    </location>
</feature>
<gene>
    <name evidence="2" type="ORF">CLAFUR5_07131</name>
</gene>
<name>A0A9Q8PAZ3_PASFU</name>